<sequence>MSVTKLCKKYGINKSTIISRFTTKGYCLC</sequence>
<dbReference type="Pfam" id="PF05225">
    <property type="entry name" value="HTH_psq"/>
    <property type="match status" value="1"/>
</dbReference>
<evidence type="ECO:0000313" key="3">
    <source>
        <dbReference type="Proteomes" id="UP001165422"/>
    </source>
</evidence>
<organism evidence="2 3">
    <name type="scientific">Clostridium aromativorans</name>
    <dbReference type="NCBI Taxonomy" id="2836848"/>
    <lineage>
        <taxon>Bacteria</taxon>
        <taxon>Bacillati</taxon>
        <taxon>Bacillota</taxon>
        <taxon>Clostridia</taxon>
        <taxon>Eubacteriales</taxon>
        <taxon>Clostridiaceae</taxon>
        <taxon>Clostridium</taxon>
    </lineage>
</organism>
<accession>A0ABS8NBU9</accession>
<comment type="caution">
    <text evidence="2">The sequence shown here is derived from an EMBL/GenBank/DDBJ whole genome shotgun (WGS) entry which is preliminary data.</text>
</comment>
<evidence type="ECO:0000259" key="1">
    <source>
        <dbReference type="Pfam" id="PF05225"/>
    </source>
</evidence>
<dbReference type="Proteomes" id="UP001165422">
    <property type="component" value="Unassembled WGS sequence"/>
</dbReference>
<dbReference type="InterPro" id="IPR007889">
    <property type="entry name" value="HTH_Psq"/>
</dbReference>
<proteinExistence type="predicted"/>
<protein>
    <recommendedName>
        <fullName evidence="1">HTH psq-type domain-containing protein</fullName>
    </recommendedName>
</protein>
<keyword evidence="3" id="KW-1185">Reference proteome</keyword>
<reference evidence="2" key="1">
    <citation type="submission" date="2021-11" db="EMBL/GenBank/DDBJ databases">
        <authorList>
            <person name="Qingchun L."/>
            <person name="Dong Z."/>
            <person name="Zongwei Q."/>
            <person name="Jia Z."/>
            <person name="Duotao L."/>
        </authorList>
    </citation>
    <scope>NUCLEOTIDE SEQUENCE</scope>
    <source>
        <strain evidence="2">WLY-B-L2</strain>
    </source>
</reference>
<name>A0ABS8NBU9_9CLOT</name>
<evidence type="ECO:0000313" key="2">
    <source>
        <dbReference type="EMBL" id="MCC9296570.1"/>
    </source>
</evidence>
<feature type="domain" description="HTH psq-type" evidence="1">
    <location>
        <begin position="1"/>
        <end position="22"/>
    </location>
</feature>
<dbReference type="EMBL" id="JAJJPB010000036">
    <property type="protein sequence ID" value="MCC9296570.1"/>
    <property type="molecule type" value="Genomic_DNA"/>
</dbReference>
<gene>
    <name evidence="2" type="ORF">LN736_17130</name>
</gene>